<organism evidence="12 13">
    <name type="scientific">Lancefieldella rimae</name>
    <dbReference type="NCBI Taxonomy" id="1383"/>
    <lineage>
        <taxon>Bacteria</taxon>
        <taxon>Bacillati</taxon>
        <taxon>Actinomycetota</taxon>
        <taxon>Coriobacteriia</taxon>
        <taxon>Coriobacteriales</taxon>
        <taxon>Atopobiaceae</taxon>
        <taxon>Lancefieldella</taxon>
    </lineage>
</organism>
<feature type="region of interest" description="Disordered" evidence="11">
    <location>
        <begin position="162"/>
        <end position="194"/>
    </location>
</feature>
<dbReference type="PRINTS" id="PR00781">
    <property type="entry name" value="LIPOSIGPTASE"/>
</dbReference>
<feature type="compositionally biased region" description="Basic and acidic residues" evidence="11">
    <location>
        <begin position="162"/>
        <end position="180"/>
    </location>
</feature>
<dbReference type="NCBIfam" id="TIGR00077">
    <property type="entry name" value="lspA"/>
    <property type="match status" value="1"/>
</dbReference>
<accession>A0ABR5PZE8</accession>
<keyword evidence="8 9" id="KW-0472">Membrane</keyword>
<comment type="catalytic activity">
    <reaction evidence="9">
        <text>Release of signal peptides from bacterial membrane prolipoproteins. Hydrolyzes -Xaa-Yaa-Zaa-|-(S,diacylglyceryl)Cys-, in which Xaa is hydrophobic (preferably Leu), and Yaa (Ala or Ser) and Zaa (Gly or Ala) have small, neutral side chains.</text>
        <dbReference type="EC" id="3.4.23.36"/>
    </reaction>
</comment>
<evidence type="ECO:0000256" key="1">
    <source>
        <dbReference type="ARBA" id="ARBA00006139"/>
    </source>
</evidence>
<dbReference type="EMBL" id="JQCP01000003">
    <property type="protein sequence ID" value="KRO01765.1"/>
    <property type="molecule type" value="Genomic_DNA"/>
</dbReference>
<keyword evidence="5 9" id="KW-0064">Aspartyl protease</keyword>
<feature type="active site" evidence="9">
    <location>
        <position position="124"/>
    </location>
</feature>
<evidence type="ECO:0000256" key="2">
    <source>
        <dbReference type="ARBA" id="ARBA00022475"/>
    </source>
</evidence>
<dbReference type="EC" id="3.4.23.36" evidence="9"/>
<evidence type="ECO:0000256" key="4">
    <source>
        <dbReference type="ARBA" id="ARBA00022692"/>
    </source>
</evidence>
<evidence type="ECO:0000256" key="9">
    <source>
        <dbReference type="HAMAP-Rule" id="MF_00161"/>
    </source>
</evidence>
<comment type="similarity">
    <text evidence="1 9 10">Belongs to the peptidase A8 family.</text>
</comment>
<comment type="subcellular location">
    <subcellularLocation>
        <location evidence="9">Cell membrane</location>
        <topology evidence="9">Multi-pass membrane protein</topology>
    </subcellularLocation>
</comment>
<keyword evidence="6 9" id="KW-0378">Hydrolase</keyword>
<keyword evidence="3 9" id="KW-0645">Protease</keyword>
<dbReference type="PANTHER" id="PTHR33695:SF1">
    <property type="entry name" value="LIPOPROTEIN SIGNAL PEPTIDASE"/>
    <property type="match status" value="1"/>
</dbReference>
<comment type="function">
    <text evidence="9">This protein specifically catalyzes the removal of signal peptides from prolipoproteins.</text>
</comment>
<feature type="transmembrane region" description="Helical" evidence="9">
    <location>
        <begin position="71"/>
        <end position="89"/>
    </location>
</feature>
<feature type="transmembrane region" description="Helical" evidence="9">
    <location>
        <begin position="134"/>
        <end position="156"/>
    </location>
</feature>
<comment type="pathway">
    <text evidence="9">Protein modification; lipoprotein biosynthesis (signal peptide cleavage).</text>
</comment>
<sequence>MTVRTQQSLGIRLAIFCWAGAIAFSLDQLTKRWVLSNIPAGSRRPFIPGMLDLFHVQNDGAAFSIGSGRPLFFAALTAVVVLGMIYAVMREKNLPLPLIAILGLVAGGGIGNGLERVAHGSVTDFLATTFMNFAIFNVADIFVTCGIIAACIYWFVWDSKRRSDKNGEDAGEKESGANKENDEDGEKDGEVARG</sequence>
<dbReference type="Pfam" id="PF01252">
    <property type="entry name" value="Peptidase_A8"/>
    <property type="match status" value="1"/>
</dbReference>
<evidence type="ECO:0000256" key="5">
    <source>
        <dbReference type="ARBA" id="ARBA00022750"/>
    </source>
</evidence>
<evidence type="ECO:0000256" key="8">
    <source>
        <dbReference type="ARBA" id="ARBA00023136"/>
    </source>
</evidence>
<keyword evidence="4 9" id="KW-0812">Transmembrane</keyword>
<dbReference type="RefSeq" id="WP_003150636.1">
    <property type="nucleotide sequence ID" value="NZ_JQCP01000003.1"/>
</dbReference>
<evidence type="ECO:0000313" key="12">
    <source>
        <dbReference type="EMBL" id="KRO01765.1"/>
    </source>
</evidence>
<dbReference type="GeneID" id="84905165"/>
<protein>
    <recommendedName>
        <fullName evidence="9">Lipoprotein signal peptidase</fullName>
        <ecNumber evidence="9">3.4.23.36</ecNumber>
    </recommendedName>
    <alternativeName>
        <fullName evidence="9">Prolipoprotein signal peptidase</fullName>
    </alternativeName>
    <alternativeName>
        <fullName evidence="9">Signal peptidase II</fullName>
        <shortName evidence="9">SPase II</shortName>
    </alternativeName>
</protein>
<dbReference type="Proteomes" id="UP000051927">
    <property type="component" value="Unassembled WGS sequence"/>
</dbReference>
<feature type="transmembrane region" description="Helical" evidence="9">
    <location>
        <begin position="9"/>
        <end position="26"/>
    </location>
</feature>
<keyword evidence="7 9" id="KW-1133">Transmembrane helix</keyword>
<evidence type="ECO:0000256" key="7">
    <source>
        <dbReference type="ARBA" id="ARBA00022989"/>
    </source>
</evidence>
<reference evidence="12 13" key="1">
    <citation type="journal article" date="2015" name="Genome Announc.">
        <title>Expanding the biotechnology potential of lactobacilli through comparative genomics of 213 strains and associated genera.</title>
        <authorList>
            <person name="Sun Z."/>
            <person name="Harris H.M."/>
            <person name="McCann A."/>
            <person name="Guo C."/>
            <person name="Argimon S."/>
            <person name="Zhang W."/>
            <person name="Yang X."/>
            <person name="Jeffery I.B."/>
            <person name="Cooney J.C."/>
            <person name="Kagawa T.F."/>
            <person name="Liu W."/>
            <person name="Song Y."/>
            <person name="Salvetti E."/>
            <person name="Wrobel A."/>
            <person name="Rasinkangas P."/>
            <person name="Parkhill J."/>
            <person name="Rea M.C."/>
            <person name="O'Sullivan O."/>
            <person name="Ritari J."/>
            <person name="Douillard F.P."/>
            <person name="Paul Ross R."/>
            <person name="Yang R."/>
            <person name="Briner A.E."/>
            <person name="Felis G.E."/>
            <person name="de Vos W.M."/>
            <person name="Barrangou R."/>
            <person name="Klaenhammer T.R."/>
            <person name="Caufield P.W."/>
            <person name="Cui Y."/>
            <person name="Zhang H."/>
            <person name="O'Toole P.W."/>
        </authorList>
    </citation>
    <scope>NUCLEOTIDE SEQUENCE [LARGE SCALE GENOMIC DNA]</scope>
    <source>
        <strain evidence="12 13">DSM 7090</strain>
    </source>
</reference>
<evidence type="ECO:0000256" key="6">
    <source>
        <dbReference type="ARBA" id="ARBA00022801"/>
    </source>
</evidence>
<evidence type="ECO:0000256" key="3">
    <source>
        <dbReference type="ARBA" id="ARBA00022670"/>
    </source>
</evidence>
<gene>
    <name evidence="9" type="primary">lspA</name>
    <name evidence="12" type="ORF">IV60_GL001003</name>
</gene>
<proteinExistence type="inferred from homology"/>
<feature type="active site" evidence="9">
    <location>
        <position position="140"/>
    </location>
</feature>
<keyword evidence="2 9" id="KW-1003">Cell membrane</keyword>
<evidence type="ECO:0000313" key="13">
    <source>
        <dbReference type="Proteomes" id="UP000051927"/>
    </source>
</evidence>
<dbReference type="PANTHER" id="PTHR33695">
    <property type="entry name" value="LIPOPROTEIN SIGNAL PEPTIDASE"/>
    <property type="match status" value="1"/>
</dbReference>
<dbReference type="InterPro" id="IPR001872">
    <property type="entry name" value="Peptidase_A8"/>
</dbReference>
<keyword evidence="13" id="KW-1185">Reference proteome</keyword>
<dbReference type="HAMAP" id="MF_00161">
    <property type="entry name" value="LspA"/>
    <property type="match status" value="1"/>
</dbReference>
<feature type="transmembrane region" description="Helical" evidence="9">
    <location>
        <begin position="96"/>
        <end position="114"/>
    </location>
</feature>
<name>A0ABR5PZE8_9ACTN</name>
<evidence type="ECO:0000256" key="11">
    <source>
        <dbReference type="SAM" id="MobiDB-lite"/>
    </source>
</evidence>
<comment type="caution">
    <text evidence="12">The sequence shown here is derived from an EMBL/GenBank/DDBJ whole genome shotgun (WGS) entry which is preliminary data.</text>
</comment>
<evidence type="ECO:0000256" key="10">
    <source>
        <dbReference type="RuleBase" id="RU004181"/>
    </source>
</evidence>